<dbReference type="EMBL" id="JAGPNK010000018">
    <property type="protein sequence ID" value="KAH7305502.1"/>
    <property type="molecule type" value="Genomic_DNA"/>
</dbReference>
<comment type="caution">
    <text evidence="2">The sequence shown here is derived from an EMBL/GenBank/DDBJ whole genome shotgun (WGS) entry which is preliminary data.</text>
</comment>
<dbReference type="OrthoDB" id="3509362at2759"/>
<evidence type="ECO:0000313" key="2">
    <source>
        <dbReference type="EMBL" id="KAH7305502.1"/>
    </source>
</evidence>
<feature type="region of interest" description="Disordered" evidence="1">
    <location>
        <begin position="1"/>
        <end position="22"/>
    </location>
</feature>
<sequence>MFKPAQYTGQAMVLSPPAKPPSSEASRVASSLVHILKVDDLRYDIRAYGGQFIEGLPRRVGSSSAFDSSVAALVACYNSLQHGKSHVDALAKYGTALKALRKSLSDESQPLTEKIYSIYLIYVCQEWIDRRPQGVNEHRTMLAKLVQEAAESGTLHLIPPEFIYGLCQLIVWESMTNHQLEIGDWFFDALDASAQDARPYKARPGAYITLDIRSHGELAVYIRDPRRHHYQLQCMYALLKREKPQIALALAHFTKLSMLPGATTTTKRICLAHQHAYALILDVGAVLNAVLRALEDSFCLEIESRHICDEAIRLAEQCRALRPFGSALILEVLKSIWATTVDRYRCDEVDKLLREFSSDFRWCNDLTEQQWFRCQMDEMTAFHRRARGAPPMVPSQTTGGLDYPASQLASKGSCVIL</sequence>
<dbReference type="Proteomes" id="UP000813444">
    <property type="component" value="Unassembled WGS sequence"/>
</dbReference>
<protein>
    <submittedName>
        <fullName evidence="2">Uncharacterized protein</fullName>
    </submittedName>
</protein>
<proteinExistence type="predicted"/>
<keyword evidence="3" id="KW-1185">Reference proteome</keyword>
<evidence type="ECO:0000256" key="1">
    <source>
        <dbReference type="SAM" id="MobiDB-lite"/>
    </source>
</evidence>
<name>A0A8K0SJ61_9HYPO</name>
<reference evidence="2" key="1">
    <citation type="journal article" date="2021" name="Nat. Commun.">
        <title>Genetic determinants of endophytism in the Arabidopsis root mycobiome.</title>
        <authorList>
            <person name="Mesny F."/>
            <person name="Miyauchi S."/>
            <person name="Thiergart T."/>
            <person name="Pickel B."/>
            <person name="Atanasova L."/>
            <person name="Karlsson M."/>
            <person name="Huettel B."/>
            <person name="Barry K.W."/>
            <person name="Haridas S."/>
            <person name="Chen C."/>
            <person name="Bauer D."/>
            <person name="Andreopoulos W."/>
            <person name="Pangilinan J."/>
            <person name="LaButti K."/>
            <person name="Riley R."/>
            <person name="Lipzen A."/>
            <person name="Clum A."/>
            <person name="Drula E."/>
            <person name="Henrissat B."/>
            <person name="Kohler A."/>
            <person name="Grigoriev I.V."/>
            <person name="Martin F.M."/>
            <person name="Hacquard S."/>
        </authorList>
    </citation>
    <scope>NUCLEOTIDE SEQUENCE</scope>
    <source>
        <strain evidence="2">MPI-CAGE-CH-0235</strain>
    </source>
</reference>
<evidence type="ECO:0000313" key="3">
    <source>
        <dbReference type="Proteomes" id="UP000813444"/>
    </source>
</evidence>
<gene>
    <name evidence="2" type="ORF">B0I35DRAFT_443909</name>
</gene>
<accession>A0A8K0SJ61</accession>
<organism evidence="2 3">
    <name type="scientific">Stachybotrys elegans</name>
    <dbReference type="NCBI Taxonomy" id="80388"/>
    <lineage>
        <taxon>Eukaryota</taxon>
        <taxon>Fungi</taxon>
        <taxon>Dikarya</taxon>
        <taxon>Ascomycota</taxon>
        <taxon>Pezizomycotina</taxon>
        <taxon>Sordariomycetes</taxon>
        <taxon>Hypocreomycetidae</taxon>
        <taxon>Hypocreales</taxon>
        <taxon>Stachybotryaceae</taxon>
        <taxon>Stachybotrys</taxon>
    </lineage>
</organism>
<dbReference type="AlphaFoldDB" id="A0A8K0SJ61"/>